<dbReference type="AlphaFoldDB" id="A0A1X2HG11"/>
<accession>A0A1X2HG11</accession>
<dbReference type="Proteomes" id="UP000242180">
    <property type="component" value="Unassembled WGS sequence"/>
</dbReference>
<name>A0A1X2HG11_SYNRA</name>
<reference evidence="2 3" key="1">
    <citation type="submission" date="2016-07" db="EMBL/GenBank/DDBJ databases">
        <title>Pervasive Adenine N6-methylation of Active Genes in Fungi.</title>
        <authorList>
            <consortium name="DOE Joint Genome Institute"/>
            <person name="Mondo S.J."/>
            <person name="Dannebaum R.O."/>
            <person name="Kuo R.C."/>
            <person name="Labutti K."/>
            <person name="Haridas S."/>
            <person name="Kuo A."/>
            <person name="Salamov A."/>
            <person name="Ahrendt S.R."/>
            <person name="Lipzen A."/>
            <person name="Sullivan W."/>
            <person name="Andreopoulos W.B."/>
            <person name="Clum A."/>
            <person name="Lindquist E."/>
            <person name="Daum C."/>
            <person name="Ramamoorthy G.K."/>
            <person name="Gryganskyi A."/>
            <person name="Culley D."/>
            <person name="Magnuson J.K."/>
            <person name="James T.Y."/>
            <person name="O'Malley M.A."/>
            <person name="Stajich J.E."/>
            <person name="Spatafora J.W."/>
            <person name="Visel A."/>
            <person name="Grigoriev I.V."/>
        </authorList>
    </citation>
    <scope>NUCLEOTIDE SEQUENCE [LARGE SCALE GENOMIC DNA]</scope>
    <source>
        <strain evidence="2 3">NRRL 2496</strain>
    </source>
</reference>
<evidence type="ECO:0000313" key="3">
    <source>
        <dbReference type="Proteomes" id="UP000242180"/>
    </source>
</evidence>
<feature type="region of interest" description="Disordered" evidence="1">
    <location>
        <begin position="80"/>
        <end position="106"/>
    </location>
</feature>
<comment type="caution">
    <text evidence="2">The sequence shown here is derived from an EMBL/GenBank/DDBJ whole genome shotgun (WGS) entry which is preliminary data.</text>
</comment>
<evidence type="ECO:0000313" key="2">
    <source>
        <dbReference type="EMBL" id="ORY97895.1"/>
    </source>
</evidence>
<dbReference type="OMA" id="RANQSHF"/>
<dbReference type="InParanoid" id="A0A1X2HG11"/>
<protein>
    <submittedName>
        <fullName evidence="2">Uncharacterized protein</fullName>
    </submittedName>
</protein>
<keyword evidence="3" id="KW-1185">Reference proteome</keyword>
<organism evidence="2 3">
    <name type="scientific">Syncephalastrum racemosum</name>
    <name type="common">Filamentous fungus</name>
    <dbReference type="NCBI Taxonomy" id="13706"/>
    <lineage>
        <taxon>Eukaryota</taxon>
        <taxon>Fungi</taxon>
        <taxon>Fungi incertae sedis</taxon>
        <taxon>Mucoromycota</taxon>
        <taxon>Mucoromycotina</taxon>
        <taxon>Mucoromycetes</taxon>
        <taxon>Mucorales</taxon>
        <taxon>Syncephalastraceae</taxon>
        <taxon>Syncephalastrum</taxon>
    </lineage>
</organism>
<dbReference type="EMBL" id="MCGN01000004">
    <property type="protein sequence ID" value="ORY97895.1"/>
    <property type="molecule type" value="Genomic_DNA"/>
</dbReference>
<proteinExistence type="predicted"/>
<sequence length="106" mass="12042">MGLIDKLRAQYEIRKISKYTERRANQSHFEFHDRAYYENVYRDGVYIHPEGRPRYSSSSNSSSSSNLPWVATLSGMIRRSSQGSAHSGSLAANQMKTSETYTASAR</sequence>
<dbReference type="OrthoDB" id="2246002at2759"/>
<evidence type="ECO:0000256" key="1">
    <source>
        <dbReference type="SAM" id="MobiDB-lite"/>
    </source>
</evidence>
<gene>
    <name evidence="2" type="ORF">BCR43DRAFT_490520</name>
</gene>